<proteinExistence type="predicted"/>
<keyword evidence="1" id="KW-0808">Transferase</keyword>
<accession>Q3K6U5</accession>
<dbReference type="AlphaFoldDB" id="Q3K6U5"/>
<dbReference type="PROSITE" id="PS50868">
    <property type="entry name" value="POST_SET"/>
    <property type="match status" value="1"/>
</dbReference>
<organism evidence="3 4">
    <name type="scientific">Pseudomonas fluorescens (strain Pf0-1)</name>
    <dbReference type="NCBI Taxonomy" id="205922"/>
    <lineage>
        <taxon>Bacteria</taxon>
        <taxon>Pseudomonadati</taxon>
        <taxon>Pseudomonadota</taxon>
        <taxon>Gammaproteobacteria</taxon>
        <taxon>Pseudomonadales</taxon>
        <taxon>Pseudomonadaceae</taxon>
        <taxon>Pseudomonas</taxon>
    </lineage>
</organism>
<evidence type="ECO:0000259" key="2">
    <source>
        <dbReference type="PROSITE" id="PS50868"/>
    </source>
</evidence>
<feature type="domain" description="Post-SET" evidence="2">
    <location>
        <begin position="167"/>
        <end position="183"/>
    </location>
</feature>
<dbReference type="Proteomes" id="UP000002704">
    <property type="component" value="Chromosome"/>
</dbReference>
<dbReference type="HOGENOM" id="CLU_115397_0_0_6"/>
<protein>
    <recommendedName>
        <fullName evidence="2">Post-SET domain-containing protein</fullName>
    </recommendedName>
</protein>
<dbReference type="SUPFAM" id="SSF82199">
    <property type="entry name" value="SET domain"/>
    <property type="match status" value="1"/>
</dbReference>
<gene>
    <name evidence="3" type="ordered locus">Pfl01_4772</name>
</gene>
<name>Q3K6U5_PSEPF</name>
<evidence type="ECO:0000256" key="1">
    <source>
        <dbReference type="ARBA" id="ARBA00022679"/>
    </source>
</evidence>
<dbReference type="Gene3D" id="2.170.270.10">
    <property type="entry name" value="SET domain"/>
    <property type="match status" value="1"/>
</dbReference>
<dbReference type="KEGG" id="pfo:Pfl01_4772"/>
<evidence type="ECO:0000313" key="4">
    <source>
        <dbReference type="Proteomes" id="UP000002704"/>
    </source>
</evidence>
<dbReference type="GO" id="GO:0016740">
    <property type="term" value="F:transferase activity"/>
    <property type="evidence" value="ECO:0007669"/>
    <property type="project" value="UniProtKB-KW"/>
</dbReference>
<dbReference type="InterPro" id="IPR003616">
    <property type="entry name" value="Post-SET_dom"/>
</dbReference>
<reference evidence="3 4" key="1">
    <citation type="journal article" date="2009" name="Genome Biol.">
        <title>Genomic and genetic analyses of diversity and plant interactions of Pseudomonas fluorescens.</title>
        <authorList>
            <person name="Silby M.W."/>
            <person name="Cerdeno-Tarraga A.M."/>
            <person name="Vernikos G.S."/>
            <person name="Giddens S.R."/>
            <person name="Jackson R.W."/>
            <person name="Preston G.M."/>
            <person name="Zhang X.X."/>
            <person name="Moon C.D."/>
            <person name="Gehrig S.M."/>
            <person name="Godfrey S.A."/>
            <person name="Knight C.G."/>
            <person name="Malone J.G."/>
            <person name="Robinson Z."/>
            <person name="Spiers A.J."/>
            <person name="Harris S."/>
            <person name="Challis G.L."/>
            <person name="Yaxley A.M."/>
            <person name="Harris D."/>
            <person name="Seeger K."/>
            <person name="Murphy L."/>
            <person name="Rutter S."/>
            <person name="Squares R."/>
            <person name="Quail M.A."/>
            <person name="Saunders E."/>
            <person name="Mavromatis K."/>
            <person name="Brettin T.S."/>
            <person name="Bentley S.D."/>
            <person name="Hothersall J."/>
            <person name="Stephens E."/>
            <person name="Thomas C.M."/>
            <person name="Parkhill J."/>
            <person name="Levy S.B."/>
            <person name="Rainey P.B."/>
            <person name="Thomson N.R."/>
        </authorList>
    </citation>
    <scope>NUCLEOTIDE SEQUENCE [LARGE SCALE GENOMIC DNA]</scope>
    <source>
        <strain evidence="3 4">Pf0-1</strain>
    </source>
</reference>
<sequence length="206" mass="23265">MIYGILDPINRVAGLTGRQPRDVATPNPTGIVMNTYALPGKAARDTEGIYPFAGLPVRLGFPSKQDFEIVHDPDGVATAVIACRAFMRITRMCRVSGQLLPYRCRQTRQLLAGIHLYDPRFCGAFEHCCDPNTFLDMSELWVWALRDIVEGERLTIDYTATEDKLLRQFACGCGSSRCRGWITGYDESPNLEGQRYLLSWRRQGLR</sequence>
<dbReference type="eggNOG" id="COG2940">
    <property type="taxonomic scope" value="Bacteria"/>
</dbReference>
<dbReference type="InterPro" id="IPR046341">
    <property type="entry name" value="SET_dom_sf"/>
</dbReference>
<dbReference type="EMBL" id="CP000094">
    <property type="protein sequence ID" value="ABA76509.1"/>
    <property type="molecule type" value="Genomic_DNA"/>
</dbReference>
<evidence type="ECO:0000313" key="3">
    <source>
        <dbReference type="EMBL" id="ABA76509.1"/>
    </source>
</evidence>